<dbReference type="InterPro" id="IPR050791">
    <property type="entry name" value="Aldo-Keto_reductase"/>
</dbReference>
<sequence>MKTITLKHLDKTLPNLGLGCMGMSEFYGTALSQTDALSVMQTAYDSGVRMFDTADFYGDGDNERLIGQFIKRTRGDLVVATKCGIVRGKEVMADGNFRREYNNRPEYIKQACEQSLQRLGVECIDLFYLHRIDPNVPIEESVGALSELVKAGKIKAIGLSEADPSTLERAHKVHPISALQTEYSIWSRGVEESILPKCRELGITFVAYSPLGRGMVPRSRQAARFDFEPTDFRLSLERATSENMHKNQHLYDLLYDISDGLGITPFQLMLAWLMAQGDDVLPIPGSTKSANILSNVRAAQLALDSSLVAQLSKAFLPTNVAGGRYTVNKDVAANAAEMK</sequence>
<evidence type="ECO:0000313" key="4">
    <source>
        <dbReference type="Proteomes" id="UP000664904"/>
    </source>
</evidence>
<evidence type="ECO:0000259" key="2">
    <source>
        <dbReference type="Pfam" id="PF00248"/>
    </source>
</evidence>
<dbReference type="InterPro" id="IPR023210">
    <property type="entry name" value="NADP_OxRdtase_dom"/>
</dbReference>
<dbReference type="Gene3D" id="3.20.20.100">
    <property type="entry name" value="NADP-dependent oxidoreductase domain"/>
    <property type="match status" value="1"/>
</dbReference>
<name>A0A975HK03_9GAMM</name>
<dbReference type="InterPro" id="IPR036812">
    <property type="entry name" value="NAD(P)_OxRdtase_dom_sf"/>
</dbReference>
<dbReference type="GO" id="GO:0016491">
    <property type="term" value="F:oxidoreductase activity"/>
    <property type="evidence" value="ECO:0007669"/>
    <property type="project" value="UniProtKB-KW"/>
</dbReference>
<dbReference type="KEGG" id="pxi:J5O05_11160"/>
<protein>
    <submittedName>
        <fullName evidence="3">Aldo/keto reductase</fullName>
    </submittedName>
</protein>
<gene>
    <name evidence="3" type="ORF">J5O05_11160</name>
</gene>
<evidence type="ECO:0000313" key="3">
    <source>
        <dbReference type="EMBL" id="QTH70526.1"/>
    </source>
</evidence>
<dbReference type="PANTHER" id="PTHR43625:SF40">
    <property type="entry name" value="ALDO-KETO REDUCTASE YAKC [NADP(+)]"/>
    <property type="match status" value="1"/>
</dbReference>
<accession>A0A975HK03</accession>
<dbReference type="RefSeq" id="WP_208842116.1">
    <property type="nucleotide sequence ID" value="NZ_CP072133.1"/>
</dbReference>
<dbReference type="Pfam" id="PF00248">
    <property type="entry name" value="Aldo_ket_red"/>
    <property type="match status" value="1"/>
</dbReference>
<keyword evidence="4" id="KW-1185">Reference proteome</keyword>
<feature type="domain" description="NADP-dependent oxidoreductase" evidence="2">
    <location>
        <begin position="16"/>
        <end position="313"/>
    </location>
</feature>
<dbReference type="PANTHER" id="PTHR43625">
    <property type="entry name" value="AFLATOXIN B1 ALDEHYDE REDUCTASE"/>
    <property type="match status" value="1"/>
</dbReference>
<dbReference type="AlphaFoldDB" id="A0A975HK03"/>
<evidence type="ECO:0000256" key="1">
    <source>
        <dbReference type="ARBA" id="ARBA00023002"/>
    </source>
</evidence>
<dbReference type="GO" id="GO:0005737">
    <property type="term" value="C:cytoplasm"/>
    <property type="evidence" value="ECO:0007669"/>
    <property type="project" value="TreeGrafter"/>
</dbReference>
<reference evidence="3" key="1">
    <citation type="submission" date="2021-03" db="EMBL/GenBank/DDBJ databases">
        <title>Complete Genome of Pseudoalteromonas xiamenensis STKMTI.2, a new potential marine bacterium producing anti-Vibrio compounds.</title>
        <authorList>
            <person name="Handayani D.P."/>
            <person name="Isnansetyo A."/>
            <person name="Istiqomah I."/>
            <person name="Jumina J."/>
        </authorList>
    </citation>
    <scope>NUCLEOTIDE SEQUENCE</scope>
    <source>
        <strain evidence="3">STKMTI.2</strain>
    </source>
</reference>
<proteinExistence type="predicted"/>
<dbReference type="SUPFAM" id="SSF51430">
    <property type="entry name" value="NAD(P)-linked oxidoreductase"/>
    <property type="match status" value="1"/>
</dbReference>
<dbReference type="EMBL" id="CP072133">
    <property type="protein sequence ID" value="QTH70526.1"/>
    <property type="molecule type" value="Genomic_DNA"/>
</dbReference>
<keyword evidence="1" id="KW-0560">Oxidoreductase</keyword>
<organism evidence="3 4">
    <name type="scientific">Pseudoalteromonas xiamenensis</name>
    <dbReference type="NCBI Taxonomy" id="882626"/>
    <lineage>
        <taxon>Bacteria</taxon>
        <taxon>Pseudomonadati</taxon>
        <taxon>Pseudomonadota</taxon>
        <taxon>Gammaproteobacteria</taxon>
        <taxon>Alteromonadales</taxon>
        <taxon>Pseudoalteromonadaceae</taxon>
        <taxon>Pseudoalteromonas</taxon>
    </lineage>
</organism>
<dbReference type="Proteomes" id="UP000664904">
    <property type="component" value="Chromosome"/>
</dbReference>